<dbReference type="InterPro" id="IPR025287">
    <property type="entry name" value="WAK_GUB"/>
</dbReference>
<organism evidence="13 14">
    <name type="scientific">Cardamine amara subsp. amara</name>
    <dbReference type="NCBI Taxonomy" id="228776"/>
    <lineage>
        <taxon>Eukaryota</taxon>
        <taxon>Viridiplantae</taxon>
        <taxon>Streptophyta</taxon>
        <taxon>Embryophyta</taxon>
        <taxon>Tracheophyta</taxon>
        <taxon>Spermatophyta</taxon>
        <taxon>Magnoliopsida</taxon>
        <taxon>eudicotyledons</taxon>
        <taxon>Gunneridae</taxon>
        <taxon>Pentapetalae</taxon>
        <taxon>rosids</taxon>
        <taxon>malvids</taxon>
        <taxon>Brassicales</taxon>
        <taxon>Brassicaceae</taxon>
        <taxon>Cardamineae</taxon>
        <taxon>Cardamine</taxon>
    </lineage>
</organism>
<dbReference type="Proteomes" id="UP001558713">
    <property type="component" value="Unassembled WGS sequence"/>
</dbReference>
<feature type="domain" description="Wall-associated receptor kinase C-terminal" evidence="12">
    <location>
        <begin position="367"/>
        <end position="459"/>
    </location>
</feature>
<protein>
    <recommendedName>
        <fullName evidence="2">non-specific serine/threonine protein kinase</fullName>
        <ecNumber evidence="2">2.7.11.1</ecNumber>
    </recommendedName>
</protein>
<dbReference type="EMBL" id="JBANAX010000824">
    <property type="protein sequence ID" value="KAL1192401.1"/>
    <property type="molecule type" value="Genomic_DNA"/>
</dbReference>
<evidence type="ECO:0000313" key="14">
    <source>
        <dbReference type="Proteomes" id="UP001558713"/>
    </source>
</evidence>
<accession>A0ABD0ZCJ4</accession>
<keyword evidence="7" id="KW-0325">Glycoprotein</keyword>
<evidence type="ECO:0000256" key="8">
    <source>
        <dbReference type="ARBA" id="ARBA00047899"/>
    </source>
</evidence>
<dbReference type="Pfam" id="PF14380">
    <property type="entry name" value="WAK_assoc"/>
    <property type="match status" value="2"/>
</dbReference>
<evidence type="ECO:0000256" key="1">
    <source>
        <dbReference type="ARBA" id="ARBA00004479"/>
    </source>
</evidence>
<dbReference type="InterPro" id="IPR032872">
    <property type="entry name" value="WAK_assoc_C"/>
</dbReference>
<keyword evidence="3" id="KW-0812">Transmembrane</keyword>
<evidence type="ECO:0000256" key="3">
    <source>
        <dbReference type="ARBA" id="ARBA00022692"/>
    </source>
</evidence>
<comment type="caution">
    <text evidence="13">The sequence shown here is derived from an EMBL/GenBank/DDBJ whole genome shotgun (WGS) entry which is preliminary data.</text>
</comment>
<dbReference type="EC" id="2.7.11.1" evidence="2"/>
<evidence type="ECO:0000313" key="13">
    <source>
        <dbReference type="EMBL" id="KAL1192401.1"/>
    </source>
</evidence>
<evidence type="ECO:0000256" key="5">
    <source>
        <dbReference type="ARBA" id="ARBA00022989"/>
    </source>
</evidence>
<keyword evidence="6" id="KW-0472">Membrane</keyword>
<gene>
    <name evidence="13" type="ORF">V5N11_005156</name>
</gene>
<feature type="domain" description="Wall-associated receptor kinase C-terminal" evidence="12">
    <location>
        <begin position="152"/>
        <end position="222"/>
    </location>
</feature>
<evidence type="ECO:0000256" key="10">
    <source>
        <dbReference type="SAM" id="SignalP"/>
    </source>
</evidence>
<comment type="subcellular location">
    <subcellularLocation>
        <location evidence="1">Membrane</location>
        <topology evidence="1">Single-pass type I membrane protein</topology>
    </subcellularLocation>
</comment>
<evidence type="ECO:0000259" key="12">
    <source>
        <dbReference type="Pfam" id="PF14380"/>
    </source>
</evidence>
<sequence>MYSNFCLVFFFIFSLFHPIPCASSKLKWCETLFQCGNIIAGFPFWGGNRPEPCGHPLLELHCNLNITSLIISNQEYHVFHLNQTSNTLTLARPDLLGPFCSAKFITTTFLSEVFALPETYKSLTVYYRCNPQLHYLSSYTCPDSGLVAVSQNPDYQYSCQNSFTVNVPTSFVPKGKKLNLTHLEIILRKGFDLKVVIDEKACQKCSSFRGVCSFDSTKQVCCNVTLESGVKCSQLYPPTAGELYRRCSALFSCGNQDKILYPFWIPGREECGHPDFQLNCSGGFAELSIASVKFRILEANYTSRIIRLARSDYSSNLCPINPLNVPINEKVLPLAHDTELLTLYYDCPDYSSEFLYSGCIEELGCVNHKKSYYVTKNISIVNSGSLNKLKGLCRRNVSIPASGPALVTLQRIPTPDNLKMALEEGFELGVNQECLMCIDSGGACGYNQTSSVFVCYCKNGSHNRSCYLKADGVED</sequence>
<evidence type="ECO:0000256" key="9">
    <source>
        <dbReference type="ARBA" id="ARBA00048679"/>
    </source>
</evidence>
<dbReference type="PANTHER" id="PTHR33138">
    <property type="entry name" value="OS01G0690200 PROTEIN"/>
    <property type="match status" value="1"/>
</dbReference>
<name>A0ABD0ZCJ4_CARAN</name>
<proteinExistence type="predicted"/>
<dbReference type="GO" id="GO:0016020">
    <property type="term" value="C:membrane"/>
    <property type="evidence" value="ECO:0007669"/>
    <property type="project" value="UniProtKB-SubCell"/>
</dbReference>
<dbReference type="GO" id="GO:0004674">
    <property type="term" value="F:protein serine/threonine kinase activity"/>
    <property type="evidence" value="ECO:0007669"/>
    <property type="project" value="UniProtKB-KW"/>
</dbReference>
<feature type="domain" description="Wall-associated receptor kinase galacturonan-binding" evidence="11">
    <location>
        <begin position="247"/>
        <end position="310"/>
    </location>
</feature>
<evidence type="ECO:0000259" key="11">
    <source>
        <dbReference type="Pfam" id="PF13947"/>
    </source>
</evidence>
<reference evidence="13 14" key="1">
    <citation type="submission" date="2024-04" db="EMBL/GenBank/DDBJ databases">
        <title>Genome assembly C_amara_ONT_v2.</title>
        <authorList>
            <person name="Yant L."/>
            <person name="Moore C."/>
            <person name="Slenker M."/>
        </authorList>
    </citation>
    <scope>NUCLEOTIDE SEQUENCE [LARGE SCALE GENOMIC DNA]</scope>
    <source>
        <tissue evidence="13">Leaf</tissue>
    </source>
</reference>
<feature type="chain" id="PRO_5044894533" description="non-specific serine/threonine protein kinase" evidence="10">
    <location>
        <begin position="22"/>
        <end position="475"/>
    </location>
</feature>
<comment type="catalytic activity">
    <reaction evidence="8">
        <text>L-threonyl-[protein] + ATP = O-phospho-L-threonyl-[protein] + ADP + H(+)</text>
        <dbReference type="Rhea" id="RHEA:46608"/>
        <dbReference type="Rhea" id="RHEA-COMP:11060"/>
        <dbReference type="Rhea" id="RHEA-COMP:11605"/>
        <dbReference type="ChEBI" id="CHEBI:15378"/>
        <dbReference type="ChEBI" id="CHEBI:30013"/>
        <dbReference type="ChEBI" id="CHEBI:30616"/>
        <dbReference type="ChEBI" id="CHEBI:61977"/>
        <dbReference type="ChEBI" id="CHEBI:456216"/>
        <dbReference type="EC" id="2.7.11.1"/>
    </reaction>
</comment>
<keyword evidence="4 10" id="KW-0732">Signal</keyword>
<evidence type="ECO:0000256" key="2">
    <source>
        <dbReference type="ARBA" id="ARBA00012513"/>
    </source>
</evidence>
<feature type="signal peptide" evidence="10">
    <location>
        <begin position="1"/>
        <end position="21"/>
    </location>
</feature>
<evidence type="ECO:0000256" key="6">
    <source>
        <dbReference type="ARBA" id="ARBA00023136"/>
    </source>
</evidence>
<keyword evidence="5" id="KW-1133">Transmembrane helix</keyword>
<feature type="domain" description="Wall-associated receptor kinase galacturonan-binding" evidence="11">
    <location>
        <begin position="29"/>
        <end position="92"/>
    </location>
</feature>
<dbReference type="AlphaFoldDB" id="A0ABD0ZCJ4"/>
<evidence type="ECO:0000256" key="7">
    <source>
        <dbReference type="ARBA" id="ARBA00023180"/>
    </source>
</evidence>
<keyword evidence="14" id="KW-1185">Reference proteome</keyword>
<dbReference type="Pfam" id="PF13947">
    <property type="entry name" value="GUB_WAK_bind"/>
    <property type="match status" value="2"/>
</dbReference>
<evidence type="ECO:0000256" key="4">
    <source>
        <dbReference type="ARBA" id="ARBA00022729"/>
    </source>
</evidence>
<dbReference type="PANTHER" id="PTHR33138:SF11">
    <property type="entry name" value="KINASE-LIKE PROTEIN"/>
    <property type="match status" value="1"/>
</dbReference>
<comment type="catalytic activity">
    <reaction evidence="9">
        <text>L-seryl-[protein] + ATP = O-phospho-L-seryl-[protein] + ADP + H(+)</text>
        <dbReference type="Rhea" id="RHEA:17989"/>
        <dbReference type="Rhea" id="RHEA-COMP:9863"/>
        <dbReference type="Rhea" id="RHEA-COMP:11604"/>
        <dbReference type="ChEBI" id="CHEBI:15378"/>
        <dbReference type="ChEBI" id="CHEBI:29999"/>
        <dbReference type="ChEBI" id="CHEBI:30616"/>
        <dbReference type="ChEBI" id="CHEBI:83421"/>
        <dbReference type="ChEBI" id="CHEBI:456216"/>
        <dbReference type="EC" id="2.7.11.1"/>
    </reaction>
</comment>